<evidence type="ECO:0000313" key="2">
    <source>
        <dbReference type="EMBL" id="VDM74901.1"/>
    </source>
</evidence>
<keyword evidence="1" id="KW-0732">Signal</keyword>
<evidence type="ECO:0000313" key="3">
    <source>
        <dbReference type="Proteomes" id="UP000270094"/>
    </source>
</evidence>
<feature type="chain" id="PRO_5018260147" description="Peptidase A1 domain-containing protein" evidence="1">
    <location>
        <begin position="17"/>
        <end position="111"/>
    </location>
</feature>
<dbReference type="AlphaFoldDB" id="A0A3P7IPI8"/>
<dbReference type="EMBL" id="UYYB01094730">
    <property type="protein sequence ID" value="VDM74901.1"/>
    <property type="molecule type" value="Genomic_DNA"/>
</dbReference>
<name>A0A3P7IPI8_STRVU</name>
<sequence>MKLAVVVFALIVPAHCLKIPLPFGGLNLGRTPGGEFIVGIQRGVEVLGNGYNSDTSLAIGKNATFNVNNAHDVLVNGRKSGPRSSLGFGKNGFQIGSGFSVLEPSKVGFSL</sequence>
<evidence type="ECO:0000256" key="1">
    <source>
        <dbReference type="SAM" id="SignalP"/>
    </source>
</evidence>
<accession>A0A3P7IPI8</accession>
<gene>
    <name evidence="2" type="ORF">SVUK_LOCUS9899</name>
</gene>
<proteinExistence type="predicted"/>
<dbReference type="Proteomes" id="UP000270094">
    <property type="component" value="Unassembled WGS sequence"/>
</dbReference>
<protein>
    <recommendedName>
        <fullName evidence="4">Peptidase A1 domain-containing protein</fullName>
    </recommendedName>
</protein>
<organism evidence="2 3">
    <name type="scientific">Strongylus vulgaris</name>
    <name type="common">Blood worm</name>
    <dbReference type="NCBI Taxonomy" id="40348"/>
    <lineage>
        <taxon>Eukaryota</taxon>
        <taxon>Metazoa</taxon>
        <taxon>Ecdysozoa</taxon>
        <taxon>Nematoda</taxon>
        <taxon>Chromadorea</taxon>
        <taxon>Rhabditida</taxon>
        <taxon>Rhabditina</taxon>
        <taxon>Rhabditomorpha</taxon>
        <taxon>Strongyloidea</taxon>
        <taxon>Strongylidae</taxon>
        <taxon>Strongylus</taxon>
    </lineage>
</organism>
<feature type="signal peptide" evidence="1">
    <location>
        <begin position="1"/>
        <end position="16"/>
    </location>
</feature>
<keyword evidence="3" id="KW-1185">Reference proteome</keyword>
<reference evidence="2 3" key="1">
    <citation type="submission" date="2018-11" db="EMBL/GenBank/DDBJ databases">
        <authorList>
            <consortium name="Pathogen Informatics"/>
        </authorList>
    </citation>
    <scope>NUCLEOTIDE SEQUENCE [LARGE SCALE GENOMIC DNA]</scope>
</reference>
<evidence type="ECO:0008006" key="4">
    <source>
        <dbReference type="Google" id="ProtNLM"/>
    </source>
</evidence>
<dbReference type="OrthoDB" id="5866410at2759"/>